<gene>
    <name evidence="4" type="ORF">HNR00_003119</name>
</gene>
<feature type="chain" id="PRO_5032720192" evidence="2">
    <location>
        <begin position="22"/>
        <end position="221"/>
    </location>
</feature>
<dbReference type="Pfam" id="PF05239">
    <property type="entry name" value="PRC"/>
    <property type="match status" value="1"/>
</dbReference>
<protein>
    <submittedName>
        <fullName evidence="4">Sporulation protein YlmC with PRC-barrel domain</fullName>
    </submittedName>
</protein>
<dbReference type="AlphaFoldDB" id="A0A840ZK71"/>
<dbReference type="EMBL" id="JACHOP010000013">
    <property type="protein sequence ID" value="MBB5758399.1"/>
    <property type="molecule type" value="Genomic_DNA"/>
</dbReference>
<feature type="region of interest" description="Disordered" evidence="1">
    <location>
        <begin position="20"/>
        <end position="50"/>
    </location>
</feature>
<dbReference type="Gene3D" id="2.30.30.240">
    <property type="entry name" value="PRC-barrel domain"/>
    <property type="match status" value="1"/>
</dbReference>
<keyword evidence="5" id="KW-1185">Reference proteome</keyword>
<proteinExistence type="predicted"/>
<dbReference type="SUPFAM" id="SSF50346">
    <property type="entry name" value="PRC-barrel domain"/>
    <property type="match status" value="1"/>
</dbReference>
<feature type="domain" description="PRC-barrel" evidence="3">
    <location>
        <begin position="123"/>
        <end position="193"/>
    </location>
</feature>
<comment type="caution">
    <text evidence="4">The sequence shown here is derived from an EMBL/GenBank/DDBJ whole genome shotgun (WGS) entry which is preliminary data.</text>
</comment>
<evidence type="ECO:0000256" key="1">
    <source>
        <dbReference type="SAM" id="MobiDB-lite"/>
    </source>
</evidence>
<dbReference type="RefSeq" id="WP_183570792.1">
    <property type="nucleotide sequence ID" value="NZ_JACHOP010000013.1"/>
</dbReference>
<feature type="region of interest" description="Disordered" evidence="1">
    <location>
        <begin position="202"/>
        <end position="221"/>
    </location>
</feature>
<dbReference type="InterPro" id="IPR011033">
    <property type="entry name" value="PRC_barrel-like_sf"/>
</dbReference>
<feature type="signal peptide" evidence="2">
    <location>
        <begin position="1"/>
        <end position="21"/>
    </location>
</feature>
<evidence type="ECO:0000259" key="3">
    <source>
        <dbReference type="Pfam" id="PF05239"/>
    </source>
</evidence>
<dbReference type="InterPro" id="IPR027275">
    <property type="entry name" value="PRC-brl_dom"/>
</dbReference>
<dbReference type="Proteomes" id="UP000583454">
    <property type="component" value="Unassembled WGS sequence"/>
</dbReference>
<evidence type="ECO:0000313" key="4">
    <source>
        <dbReference type="EMBL" id="MBB5758399.1"/>
    </source>
</evidence>
<organism evidence="4 5">
    <name type="scientific">Methylorubrum rhodinum</name>
    <dbReference type="NCBI Taxonomy" id="29428"/>
    <lineage>
        <taxon>Bacteria</taxon>
        <taxon>Pseudomonadati</taxon>
        <taxon>Pseudomonadota</taxon>
        <taxon>Alphaproteobacteria</taxon>
        <taxon>Hyphomicrobiales</taxon>
        <taxon>Methylobacteriaceae</taxon>
        <taxon>Methylorubrum</taxon>
    </lineage>
</organism>
<sequence>MKLHLVVLCATALAFPGAAWAQSSNTPPNPPNPSSATMPNKGGTDGHASADNLLTTKKLTQDLKNAGFTDVKVVAQAYVVQAKTKDGNPVVMTLGPHGFTAFEAVDATGSTGRKAQGDQHALAVSRLKDMNLYNANGDMLGDVEHVVSDGQGRNSIVIGKGGFLGLGEKQVAIPLSNVVMRGDRLVTRELTDEQIKAMPEWKKGQQTDLDPGKTVQVRSAG</sequence>
<evidence type="ECO:0000256" key="2">
    <source>
        <dbReference type="SAM" id="SignalP"/>
    </source>
</evidence>
<evidence type="ECO:0000313" key="5">
    <source>
        <dbReference type="Proteomes" id="UP000583454"/>
    </source>
</evidence>
<reference evidence="4 5" key="1">
    <citation type="submission" date="2020-08" db="EMBL/GenBank/DDBJ databases">
        <title>Genomic Encyclopedia of Type Strains, Phase IV (KMG-IV): sequencing the most valuable type-strain genomes for metagenomic binning, comparative biology and taxonomic classification.</title>
        <authorList>
            <person name="Goeker M."/>
        </authorList>
    </citation>
    <scope>NUCLEOTIDE SEQUENCE [LARGE SCALE GENOMIC DNA]</scope>
    <source>
        <strain evidence="4 5">DSM 2163</strain>
    </source>
</reference>
<accession>A0A840ZK71</accession>
<name>A0A840ZK71_9HYPH</name>
<keyword evidence="2" id="KW-0732">Signal</keyword>